<evidence type="ECO:0000256" key="5">
    <source>
        <dbReference type="ARBA" id="ARBA00023136"/>
    </source>
</evidence>
<sequence length="130" mass="14109">MNSPRIYHYLVITLSLMGFTSVLAGAFGAHALKGTLTEAALGWWQTGTLYMMFHTLSGLCSLLIIKPVKALKHPSFFFIAGNVLFSGSLYALAITNIKTLGIITPVGGTLYLIGWMLLAAFAYRNIAPRP</sequence>
<evidence type="ECO:0000256" key="2">
    <source>
        <dbReference type="ARBA" id="ARBA00009694"/>
    </source>
</evidence>
<keyword evidence="4 6" id="KW-1133">Transmembrane helix</keyword>
<protein>
    <submittedName>
        <fullName evidence="7">Uncharacterized membrane protein YgdD (TMEM256/DUF423 family)</fullName>
    </submittedName>
</protein>
<dbReference type="Pfam" id="PF04241">
    <property type="entry name" value="DUF423"/>
    <property type="match status" value="1"/>
</dbReference>
<dbReference type="EMBL" id="SNXC01000015">
    <property type="protein sequence ID" value="TDO95962.1"/>
    <property type="molecule type" value="Genomic_DNA"/>
</dbReference>
<comment type="subcellular location">
    <subcellularLocation>
        <location evidence="1">Membrane</location>
        <topology evidence="1">Multi-pass membrane protein</topology>
    </subcellularLocation>
</comment>
<feature type="transmembrane region" description="Helical" evidence="6">
    <location>
        <begin position="7"/>
        <end position="31"/>
    </location>
</feature>
<dbReference type="PANTHER" id="PTHR43461">
    <property type="entry name" value="TRANSMEMBRANE PROTEIN 256"/>
    <property type="match status" value="1"/>
</dbReference>
<reference evidence="7 8" key="1">
    <citation type="submission" date="2019-03" db="EMBL/GenBank/DDBJ databases">
        <title>Genomic Encyclopedia of Type Strains, Phase III (KMG-III): the genomes of soil and plant-associated and newly described type strains.</title>
        <authorList>
            <person name="Whitman W."/>
        </authorList>
    </citation>
    <scope>NUCLEOTIDE SEQUENCE [LARGE SCALE GENOMIC DNA]</scope>
    <source>
        <strain evidence="7 8">CECT 7378</strain>
    </source>
</reference>
<dbReference type="InterPro" id="IPR006696">
    <property type="entry name" value="DUF423"/>
</dbReference>
<proteinExistence type="inferred from homology"/>
<feature type="transmembrane region" description="Helical" evidence="6">
    <location>
        <begin position="76"/>
        <end position="94"/>
    </location>
</feature>
<dbReference type="GO" id="GO:0005886">
    <property type="term" value="C:plasma membrane"/>
    <property type="evidence" value="ECO:0007669"/>
    <property type="project" value="TreeGrafter"/>
</dbReference>
<evidence type="ECO:0000256" key="4">
    <source>
        <dbReference type="ARBA" id="ARBA00022989"/>
    </source>
</evidence>
<name>A0A4V3CG12_9GAMM</name>
<comment type="caution">
    <text evidence="7">The sequence shown here is derived from an EMBL/GenBank/DDBJ whole genome shotgun (WGS) entry which is preliminary data.</text>
</comment>
<dbReference type="OrthoDB" id="9802121at2"/>
<organism evidence="7 8">
    <name type="scientific">Marinomonas balearica</name>
    <dbReference type="NCBI Taxonomy" id="491947"/>
    <lineage>
        <taxon>Bacteria</taxon>
        <taxon>Pseudomonadati</taxon>
        <taxon>Pseudomonadota</taxon>
        <taxon>Gammaproteobacteria</taxon>
        <taxon>Oceanospirillales</taxon>
        <taxon>Oceanospirillaceae</taxon>
        <taxon>Marinomonas</taxon>
    </lineage>
</organism>
<dbReference type="PANTHER" id="PTHR43461:SF1">
    <property type="entry name" value="TRANSMEMBRANE PROTEIN 256"/>
    <property type="match status" value="1"/>
</dbReference>
<dbReference type="Proteomes" id="UP000294656">
    <property type="component" value="Unassembled WGS sequence"/>
</dbReference>
<keyword evidence="8" id="KW-1185">Reference proteome</keyword>
<accession>A0A4V3CG12</accession>
<evidence type="ECO:0000313" key="7">
    <source>
        <dbReference type="EMBL" id="TDO95962.1"/>
    </source>
</evidence>
<evidence type="ECO:0000313" key="8">
    <source>
        <dbReference type="Proteomes" id="UP000294656"/>
    </source>
</evidence>
<feature type="transmembrane region" description="Helical" evidence="6">
    <location>
        <begin position="100"/>
        <end position="123"/>
    </location>
</feature>
<keyword evidence="3 6" id="KW-0812">Transmembrane</keyword>
<feature type="transmembrane region" description="Helical" evidence="6">
    <location>
        <begin position="43"/>
        <end position="64"/>
    </location>
</feature>
<keyword evidence="5 6" id="KW-0472">Membrane</keyword>
<evidence type="ECO:0000256" key="6">
    <source>
        <dbReference type="SAM" id="Phobius"/>
    </source>
</evidence>
<evidence type="ECO:0000256" key="3">
    <source>
        <dbReference type="ARBA" id="ARBA00022692"/>
    </source>
</evidence>
<comment type="similarity">
    <text evidence="2">Belongs to the UPF0382 family.</text>
</comment>
<dbReference type="RefSeq" id="WP_133505021.1">
    <property type="nucleotide sequence ID" value="NZ_SNXC01000015.1"/>
</dbReference>
<gene>
    <name evidence="7" type="ORF">DFP79_3330</name>
</gene>
<evidence type="ECO:0000256" key="1">
    <source>
        <dbReference type="ARBA" id="ARBA00004141"/>
    </source>
</evidence>
<dbReference type="AlphaFoldDB" id="A0A4V3CG12"/>